<reference evidence="1" key="1">
    <citation type="journal article" date="2023" name="G3 (Bethesda)">
        <title>A reference genome for the long-term kleptoplast-retaining sea slug Elysia crispata morphotype clarki.</title>
        <authorList>
            <person name="Eastman K.E."/>
            <person name="Pendleton A.L."/>
            <person name="Shaikh M.A."/>
            <person name="Suttiyut T."/>
            <person name="Ogas R."/>
            <person name="Tomko P."/>
            <person name="Gavelis G."/>
            <person name="Widhalm J.R."/>
            <person name="Wisecaver J.H."/>
        </authorList>
    </citation>
    <scope>NUCLEOTIDE SEQUENCE</scope>
    <source>
        <strain evidence="1">ECLA1</strain>
    </source>
</reference>
<dbReference type="EMBL" id="JAWDGP010000593">
    <property type="protein sequence ID" value="KAK3799178.1"/>
    <property type="molecule type" value="Genomic_DNA"/>
</dbReference>
<sequence length="122" mass="14208">MGVKFQREKSARDPYLMIYRKYPHGFYSDIMPYKQKRPLVLHILPAWVYLVNSKPLVPLLICNLGQSLDKVFYHPLRSAGPYSELALIVDLISRTNRWPYDSMEAKQLDGSHNVFLTPDVPE</sequence>
<name>A0AAE1B3X7_9GAST</name>
<accession>A0AAE1B3X7</accession>
<organism evidence="1 2">
    <name type="scientific">Elysia crispata</name>
    <name type="common">lettuce slug</name>
    <dbReference type="NCBI Taxonomy" id="231223"/>
    <lineage>
        <taxon>Eukaryota</taxon>
        <taxon>Metazoa</taxon>
        <taxon>Spiralia</taxon>
        <taxon>Lophotrochozoa</taxon>
        <taxon>Mollusca</taxon>
        <taxon>Gastropoda</taxon>
        <taxon>Heterobranchia</taxon>
        <taxon>Euthyneura</taxon>
        <taxon>Panpulmonata</taxon>
        <taxon>Sacoglossa</taxon>
        <taxon>Placobranchoidea</taxon>
        <taxon>Plakobranchidae</taxon>
        <taxon>Elysia</taxon>
    </lineage>
</organism>
<evidence type="ECO:0000313" key="1">
    <source>
        <dbReference type="EMBL" id="KAK3799178.1"/>
    </source>
</evidence>
<gene>
    <name evidence="1" type="ORF">RRG08_051452</name>
</gene>
<proteinExistence type="predicted"/>
<evidence type="ECO:0000313" key="2">
    <source>
        <dbReference type="Proteomes" id="UP001283361"/>
    </source>
</evidence>
<dbReference type="AlphaFoldDB" id="A0AAE1B3X7"/>
<comment type="caution">
    <text evidence="1">The sequence shown here is derived from an EMBL/GenBank/DDBJ whole genome shotgun (WGS) entry which is preliminary data.</text>
</comment>
<dbReference type="Proteomes" id="UP001283361">
    <property type="component" value="Unassembled WGS sequence"/>
</dbReference>
<protein>
    <submittedName>
        <fullName evidence="1">Uncharacterized protein</fullName>
    </submittedName>
</protein>
<keyword evidence="2" id="KW-1185">Reference proteome</keyword>